<dbReference type="RefSeq" id="XP_002431282.1">
    <property type="nucleotide sequence ID" value="XM_002431237.1"/>
</dbReference>
<dbReference type="KEGG" id="phu:Phum_PHUM519250"/>
<dbReference type="EnsemblMetazoa" id="PHUM519250-RA">
    <property type="protein sequence ID" value="PHUM519250-PA"/>
    <property type="gene ID" value="PHUM519250"/>
</dbReference>
<keyword evidence="4" id="KW-0472">Membrane</keyword>
<evidence type="ECO:0000256" key="4">
    <source>
        <dbReference type="ARBA" id="ARBA00023136"/>
    </source>
</evidence>
<evidence type="ECO:0000313" key="8">
    <source>
        <dbReference type="EMBL" id="EEB18544.1"/>
    </source>
</evidence>
<feature type="compositionally biased region" description="Basic residues" evidence="6">
    <location>
        <begin position="151"/>
        <end position="168"/>
    </location>
</feature>
<feature type="domain" description="APCDD1" evidence="7">
    <location>
        <begin position="258"/>
        <end position="470"/>
    </location>
</feature>
<feature type="region of interest" description="Disordered" evidence="6">
    <location>
        <begin position="145"/>
        <end position="168"/>
    </location>
</feature>
<keyword evidence="5" id="KW-0325">Glycoprotein</keyword>
<dbReference type="CTD" id="8231752"/>
<keyword evidence="3" id="KW-0732">Signal</keyword>
<comment type="subcellular location">
    <subcellularLocation>
        <location evidence="1">Membrane</location>
        <topology evidence="1">Single-pass membrane protein</topology>
    </subcellularLocation>
</comment>
<evidence type="ECO:0000256" key="3">
    <source>
        <dbReference type="ARBA" id="ARBA00022729"/>
    </source>
</evidence>
<evidence type="ECO:0000256" key="5">
    <source>
        <dbReference type="ARBA" id="ARBA00023180"/>
    </source>
</evidence>
<organism>
    <name type="scientific">Pediculus humanus subsp. corporis</name>
    <name type="common">Body louse</name>
    <dbReference type="NCBI Taxonomy" id="121224"/>
    <lineage>
        <taxon>Eukaryota</taxon>
        <taxon>Metazoa</taxon>
        <taxon>Ecdysozoa</taxon>
        <taxon>Arthropoda</taxon>
        <taxon>Hexapoda</taxon>
        <taxon>Insecta</taxon>
        <taxon>Pterygota</taxon>
        <taxon>Neoptera</taxon>
        <taxon>Paraneoptera</taxon>
        <taxon>Psocodea</taxon>
        <taxon>Troctomorpha</taxon>
        <taxon>Phthiraptera</taxon>
        <taxon>Anoplura</taxon>
        <taxon>Pediculidae</taxon>
        <taxon>Pediculus</taxon>
    </lineage>
</organism>
<dbReference type="InParanoid" id="E0VYT8"/>
<evidence type="ECO:0000313" key="9">
    <source>
        <dbReference type="EnsemblMetazoa" id="PHUM519250-PA"/>
    </source>
</evidence>
<dbReference type="Proteomes" id="UP000009046">
    <property type="component" value="Unassembled WGS sequence"/>
</dbReference>
<evidence type="ECO:0000256" key="2">
    <source>
        <dbReference type="ARBA" id="ARBA00022692"/>
    </source>
</evidence>
<dbReference type="GO" id="GO:0030178">
    <property type="term" value="P:negative regulation of Wnt signaling pathway"/>
    <property type="evidence" value="ECO:0007669"/>
    <property type="project" value="InterPro"/>
</dbReference>
<gene>
    <name evidence="9" type="primary">8231752</name>
    <name evidence="8" type="ORF">Phum_PHUM519250</name>
</gene>
<evidence type="ECO:0000313" key="10">
    <source>
        <dbReference type="Proteomes" id="UP000009046"/>
    </source>
</evidence>
<dbReference type="VEuPathDB" id="VectorBase:PHUM519250"/>
<dbReference type="SMART" id="SM01352">
    <property type="entry name" value="APCDDC"/>
    <property type="match status" value="2"/>
</dbReference>
<reference evidence="8" key="1">
    <citation type="submission" date="2007-04" db="EMBL/GenBank/DDBJ databases">
        <title>Annotation of Pediculus humanus corporis strain USDA.</title>
        <authorList>
            <person name="Kirkness E."/>
            <person name="Hannick L."/>
            <person name="Hass B."/>
            <person name="Bruggner R."/>
            <person name="Lawson D."/>
            <person name="Bidwell S."/>
            <person name="Joardar V."/>
            <person name="Caler E."/>
            <person name="Walenz B."/>
            <person name="Inman J."/>
            <person name="Schobel S."/>
            <person name="Galinsky K."/>
            <person name="Amedeo P."/>
            <person name="Strausberg R."/>
        </authorList>
    </citation>
    <scope>NUCLEOTIDE SEQUENCE</scope>
    <source>
        <strain evidence="8">USDA</strain>
    </source>
</reference>
<dbReference type="EMBL" id="AAZO01006308">
    <property type="status" value="NOT_ANNOTATED_CDS"/>
    <property type="molecule type" value="Genomic_DNA"/>
</dbReference>
<dbReference type="HOGENOM" id="CLU_035648_0_0_1"/>
<evidence type="ECO:0000259" key="7">
    <source>
        <dbReference type="SMART" id="SM01352"/>
    </source>
</evidence>
<dbReference type="GO" id="GO:0005886">
    <property type="term" value="C:plasma membrane"/>
    <property type="evidence" value="ECO:0007669"/>
    <property type="project" value="InterPro"/>
</dbReference>
<dbReference type="InterPro" id="IPR042425">
    <property type="entry name" value="APCDD1"/>
</dbReference>
<dbReference type="GeneID" id="8231752"/>
<keyword evidence="10" id="KW-1185">Reference proteome</keyword>
<dbReference type="GO" id="GO:0017147">
    <property type="term" value="F:Wnt-protein binding"/>
    <property type="evidence" value="ECO:0007669"/>
    <property type="project" value="InterPro"/>
</dbReference>
<dbReference type="OMA" id="GWCERLP"/>
<name>E0VYT8_PEDHC</name>
<accession>E0VYT8</accession>
<keyword evidence="2" id="KW-0812">Transmembrane</keyword>
<dbReference type="PANTHER" id="PTHR31021">
    <property type="entry name" value="ADENOMATOSIS POLYPOSIS COLI DOWN-REGULATED 1"/>
    <property type="match status" value="1"/>
</dbReference>
<dbReference type="eggNOG" id="ENOG502QQ0C">
    <property type="taxonomic scope" value="Eukaryota"/>
</dbReference>
<feature type="domain" description="APCDD1" evidence="7">
    <location>
        <begin position="2"/>
        <end position="257"/>
    </location>
</feature>
<sequence length="490" mass="56269">MQMEVSAMDSATTIDQVPQIEGHWTSQECEIRPGPEFLLRNYIFWKNNTFRLLQHYYEDESCMIPLYTVIAKGVLTPKESSWVIPSGIDYDYSLTKVTVIPHTTQASEKLSIEKKHKCSHSGIKKSYLNTPWKPHLEYTLYNKHEEESKSSHHHHHHHKKKSVRFKRKKGHKSFSSCLSAMGFHFNELMLIRSQWASVEGNKRNRELLLGDIHSRKQQDYKPTAFQVPLLDLENANDCVNCQIIAEGTERTPPMLPSKPHLLPLPHGQWVSRRCEVRPMGMFLARRLSFDSRDRTWMSEYKYFSDPFCTESVFAVYSSGRYKIGPTHGKDKALKRKKTGTNLDLRIEEASLTLYDPTLRDTFNAEEDCGIGLWNVGVAKDLSPTYGCSILGISLPSTEYDLIKLEIDGKGTPLLYLGFQDTDGKKRNHNERPTSYQAPLAQCSVFPQQNIFNNNLESYPNSEISSISSASFFSYNLITLVLFSYFNLISL</sequence>
<evidence type="ECO:0000256" key="6">
    <source>
        <dbReference type="SAM" id="MobiDB-lite"/>
    </source>
</evidence>
<dbReference type="InterPro" id="IPR029405">
    <property type="entry name" value="APCDD1_dom"/>
</dbReference>
<dbReference type="Pfam" id="PF14921">
    <property type="entry name" value="APCDDC"/>
    <property type="match status" value="2"/>
</dbReference>
<evidence type="ECO:0000256" key="1">
    <source>
        <dbReference type="ARBA" id="ARBA00004167"/>
    </source>
</evidence>
<proteinExistence type="predicted"/>
<reference evidence="9" key="3">
    <citation type="submission" date="2020-05" db="UniProtKB">
        <authorList>
            <consortium name="EnsemblMetazoa"/>
        </authorList>
    </citation>
    <scope>IDENTIFICATION</scope>
    <source>
        <strain evidence="9">USDA</strain>
    </source>
</reference>
<dbReference type="AlphaFoldDB" id="E0VYT8"/>
<dbReference type="PANTHER" id="PTHR31021:SF1">
    <property type="entry name" value="CHROMOSOME UNDETERMINED SCAFFOLD_56, WHOLE GENOME SHOTGUN SEQUENCE"/>
    <property type="match status" value="1"/>
</dbReference>
<protein>
    <recommendedName>
        <fullName evidence="7">APCDD1 domain-containing protein</fullName>
    </recommendedName>
</protein>
<reference evidence="8" key="2">
    <citation type="submission" date="2007-04" db="EMBL/GenBank/DDBJ databases">
        <title>The genome of the human body louse.</title>
        <authorList>
            <consortium name="The Human Body Louse Genome Consortium"/>
            <person name="Kirkness E."/>
            <person name="Walenz B."/>
            <person name="Hass B."/>
            <person name="Bruggner R."/>
            <person name="Strausberg R."/>
        </authorList>
    </citation>
    <scope>NUCLEOTIDE SEQUENCE</scope>
    <source>
        <strain evidence="8">USDA</strain>
    </source>
</reference>
<dbReference type="EMBL" id="DS235848">
    <property type="protein sequence ID" value="EEB18544.1"/>
    <property type="molecule type" value="Genomic_DNA"/>
</dbReference>
<dbReference type="OrthoDB" id="5985602at2759"/>